<evidence type="ECO:0000313" key="3">
    <source>
        <dbReference type="Proteomes" id="UP000078560"/>
    </source>
</evidence>
<dbReference type="Proteomes" id="UP000078560">
    <property type="component" value="Unassembled WGS sequence"/>
</dbReference>
<name>A0A1A8WLQ7_PLAOA</name>
<sequence length="314" mass="37279">INEMIDDIHRALFSTNKEELGIEKKSKSIFQSEVDVLHTHICERKLAFFGNQHVEDVSDEKGETNPNLSLDNDSKNNESANLPWEQYDELRSRIDIYCKQLFANIYYDYTNDGKNKAANDTLKSFNKLYDKWVMRMFALLKNHTKNQKLAVKTSRLFKNIKNMMLSISLVDDEYSTLHSEITNEYLKRQIDDENYKKYEENLNYDDDYKDEDQKRKEIYEKYCNNHNLSENEAKPNNGIKTTTKIYSNHNINNNIENKDKKDNRFLDKFFTGVTKNISVDNLFTQEKKNTQIKKKNTLVLCLFHFKAMVYRKCL</sequence>
<feature type="region of interest" description="Disordered" evidence="1">
    <location>
        <begin position="57"/>
        <end position="79"/>
    </location>
</feature>
<accession>A0A1A8WLQ7</accession>
<gene>
    <name evidence="2" type="ORF">POVCU2_0083870</name>
</gene>
<dbReference type="AlphaFoldDB" id="A0A1A8WLQ7"/>
<evidence type="ECO:0000256" key="1">
    <source>
        <dbReference type="SAM" id="MobiDB-lite"/>
    </source>
</evidence>
<protein>
    <submittedName>
        <fullName evidence="2">Uncharacterized protein</fullName>
    </submittedName>
</protein>
<evidence type="ECO:0000313" key="2">
    <source>
        <dbReference type="EMBL" id="SBS93830.1"/>
    </source>
</evidence>
<proteinExistence type="predicted"/>
<reference evidence="3" key="1">
    <citation type="submission" date="2016-05" db="EMBL/GenBank/DDBJ databases">
        <authorList>
            <person name="Naeem Raeece"/>
        </authorList>
    </citation>
    <scope>NUCLEOTIDE SEQUENCE [LARGE SCALE GENOMIC DNA]</scope>
</reference>
<feature type="non-terminal residue" evidence="2">
    <location>
        <position position="1"/>
    </location>
</feature>
<organism evidence="2 3">
    <name type="scientific">Plasmodium ovale curtisi</name>
    <dbReference type="NCBI Taxonomy" id="864141"/>
    <lineage>
        <taxon>Eukaryota</taxon>
        <taxon>Sar</taxon>
        <taxon>Alveolata</taxon>
        <taxon>Apicomplexa</taxon>
        <taxon>Aconoidasida</taxon>
        <taxon>Haemosporida</taxon>
        <taxon>Plasmodiidae</taxon>
        <taxon>Plasmodium</taxon>
        <taxon>Plasmodium (Plasmodium)</taxon>
    </lineage>
</organism>
<dbReference type="EMBL" id="FLQU01001626">
    <property type="protein sequence ID" value="SBS93830.1"/>
    <property type="molecule type" value="Genomic_DNA"/>
</dbReference>